<dbReference type="AlphaFoldDB" id="A0A225WN31"/>
<evidence type="ECO:0000313" key="1">
    <source>
        <dbReference type="EMBL" id="OWZ19033.1"/>
    </source>
</evidence>
<keyword evidence="2" id="KW-1185">Reference proteome</keyword>
<reference evidence="2" key="1">
    <citation type="submission" date="2017-03" db="EMBL/GenBank/DDBJ databases">
        <title>Phytopthora megakarya and P. palmivora, two closely related causual agents of cacao black pod achieved similar genome size and gene model numbers by different mechanisms.</title>
        <authorList>
            <person name="Ali S."/>
            <person name="Shao J."/>
            <person name="Larry D.J."/>
            <person name="Kronmiller B."/>
            <person name="Shen D."/>
            <person name="Strem M.D."/>
            <person name="Melnick R.L."/>
            <person name="Guiltinan M.J."/>
            <person name="Tyler B.M."/>
            <person name="Meinhardt L.W."/>
            <person name="Bailey B.A."/>
        </authorList>
    </citation>
    <scope>NUCLEOTIDE SEQUENCE [LARGE SCALE GENOMIC DNA]</scope>
    <source>
        <strain evidence="2">zdho120</strain>
    </source>
</reference>
<dbReference type="STRING" id="4795.A0A225WN31"/>
<dbReference type="OrthoDB" id="116585at2759"/>
<protein>
    <submittedName>
        <fullName evidence="1">Uncharacterized protein</fullName>
    </submittedName>
</protein>
<evidence type="ECO:0000313" key="2">
    <source>
        <dbReference type="Proteomes" id="UP000198211"/>
    </source>
</evidence>
<proteinExistence type="predicted"/>
<dbReference type="EMBL" id="NBNE01000498">
    <property type="protein sequence ID" value="OWZ19033.1"/>
    <property type="molecule type" value="Genomic_DNA"/>
</dbReference>
<organism evidence="1 2">
    <name type="scientific">Phytophthora megakarya</name>
    <dbReference type="NCBI Taxonomy" id="4795"/>
    <lineage>
        <taxon>Eukaryota</taxon>
        <taxon>Sar</taxon>
        <taxon>Stramenopiles</taxon>
        <taxon>Oomycota</taxon>
        <taxon>Peronosporomycetes</taxon>
        <taxon>Peronosporales</taxon>
        <taxon>Peronosporaceae</taxon>
        <taxon>Phytophthora</taxon>
    </lineage>
</organism>
<gene>
    <name evidence="1" type="ORF">PHMEG_0006779</name>
</gene>
<sequence length="95" mass="10649">MNLQDLAPSTSSRAINAFSRFIVAEGVNMQFITATLLGDMTGAKLVKLMDRFAIHLTRTEGRGGKALARNSVMSYYRHVKNWLLDTYPKNRASIE</sequence>
<comment type="caution">
    <text evidence="1">The sequence shown here is derived from an EMBL/GenBank/DDBJ whole genome shotgun (WGS) entry which is preliminary data.</text>
</comment>
<dbReference type="Proteomes" id="UP000198211">
    <property type="component" value="Unassembled WGS sequence"/>
</dbReference>
<name>A0A225WN31_9STRA</name>
<accession>A0A225WN31</accession>